<evidence type="ECO:0000313" key="2">
    <source>
        <dbReference type="Ensembl" id="ENSMCSP00000015138.1"/>
    </source>
</evidence>
<feature type="compositionally biased region" description="Basic and acidic residues" evidence="1">
    <location>
        <begin position="43"/>
        <end position="53"/>
    </location>
</feature>
<keyword evidence="3" id="KW-1185">Reference proteome</keyword>
<feature type="region of interest" description="Disordered" evidence="1">
    <location>
        <begin position="28"/>
        <end position="117"/>
    </location>
</feature>
<accession>A0A8C5X6U9</accession>
<proteinExistence type="predicted"/>
<dbReference type="AlphaFoldDB" id="A0A8C5X6U9"/>
<dbReference type="Proteomes" id="UP000694560">
    <property type="component" value="Unplaced"/>
</dbReference>
<dbReference type="OrthoDB" id="259935at2759"/>
<evidence type="ECO:0000256" key="1">
    <source>
        <dbReference type="SAM" id="MobiDB-lite"/>
    </source>
</evidence>
<organism evidence="2 3">
    <name type="scientific">Malurus cyaneus samueli</name>
    <dbReference type="NCBI Taxonomy" id="2593467"/>
    <lineage>
        <taxon>Eukaryota</taxon>
        <taxon>Metazoa</taxon>
        <taxon>Chordata</taxon>
        <taxon>Craniata</taxon>
        <taxon>Vertebrata</taxon>
        <taxon>Euteleostomi</taxon>
        <taxon>Archelosauria</taxon>
        <taxon>Archosauria</taxon>
        <taxon>Dinosauria</taxon>
        <taxon>Saurischia</taxon>
        <taxon>Theropoda</taxon>
        <taxon>Coelurosauria</taxon>
        <taxon>Aves</taxon>
        <taxon>Neognathae</taxon>
        <taxon>Neoaves</taxon>
        <taxon>Telluraves</taxon>
        <taxon>Australaves</taxon>
        <taxon>Passeriformes</taxon>
        <taxon>Meliphagoidea</taxon>
        <taxon>Maluridae</taxon>
        <taxon>Malurus</taxon>
    </lineage>
</organism>
<reference evidence="2" key="1">
    <citation type="submission" date="2025-08" db="UniProtKB">
        <authorList>
            <consortium name="Ensembl"/>
        </authorList>
    </citation>
    <scope>IDENTIFICATION</scope>
</reference>
<protein>
    <submittedName>
        <fullName evidence="2">Uncharacterized protein</fullName>
    </submittedName>
</protein>
<dbReference type="Ensembl" id="ENSMCST00000015528.1">
    <property type="protein sequence ID" value="ENSMCSP00000015138.1"/>
    <property type="gene ID" value="ENSMCSG00000010666.1"/>
</dbReference>
<reference evidence="2" key="2">
    <citation type="submission" date="2025-09" db="UniProtKB">
        <authorList>
            <consortium name="Ensembl"/>
        </authorList>
    </citation>
    <scope>IDENTIFICATION</scope>
</reference>
<evidence type="ECO:0000313" key="3">
    <source>
        <dbReference type="Proteomes" id="UP000694560"/>
    </source>
</evidence>
<name>A0A8C5X6U9_9PASS</name>
<sequence length="192" mass="21024">AGSSPHPPDPLCHGHPISRRFLTSKEQFHAYLRAGGEEEEEEERKKDEKKEEEQIICQSEPPAKRVKAEDGESQGNGGMEEEKERPEKKRARGQNKSRPCMKPNSYEQSRLCPSRVHPPSLTPSLAAFPGASSSFFSSFFSSSSSSSSSRPCPQVSVELLLGGEEPAGNGVARQRGSGGCYRGFGALWKCQQ</sequence>